<dbReference type="InterPro" id="IPR050438">
    <property type="entry name" value="LMW_PTPase"/>
</dbReference>
<dbReference type="PANTHER" id="PTHR11717">
    <property type="entry name" value="LOW MOLECULAR WEIGHT PROTEIN TYROSINE PHOSPHATASE"/>
    <property type="match status" value="1"/>
</dbReference>
<gene>
    <name evidence="6" type="ORF">E5Z56_01525</name>
</gene>
<proteinExistence type="inferred from homology"/>
<dbReference type="InterPro" id="IPR023485">
    <property type="entry name" value="Ptyr_pPase"/>
</dbReference>
<evidence type="ECO:0000256" key="3">
    <source>
        <dbReference type="ARBA" id="ARBA00022912"/>
    </source>
</evidence>
<dbReference type="SMART" id="SM00226">
    <property type="entry name" value="LMWPc"/>
    <property type="match status" value="1"/>
</dbReference>
<dbReference type="Gene3D" id="3.40.50.2300">
    <property type="match status" value="1"/>
</dbReference>
<comment type="similarity">
    <text evidence="1">Belongs to the low molecular weight phosphotyrosine protein phosphatase family.</text>
</comment>
<name>A0A4P8XZ40_9FIRM</name>
<dbReference type="EMBL" id="CP039381">
    <property type="protein sequence ID" value="QCT06128.1"/>
    <property type="molecule type" value="Genomic_DNA"/>
</dbReference>
<feature type="active site" description="Proton donor" evidence="4">
    <location>
        <position position="115"/>
    </location>
</feature>
<dbReference type="AlphaFoldDB" id="A0A4P8XZ40"/>
<organism evidence="6 7">
    <name type="scientific">Ruminococcus bovis</name>
    <dbReference type="NCBI Taxonomy" id="2564099"/>
    <lineage>
        <taxon>Bacteria</taxon>
        <taxon>Bacillati</taxon>
        <taxon>Bacillota</taxon>
        <taxon>Clostridia</taxon>
        <taxon>Eubacteriales</taxon>
        <taxon>Oscillospiraceae</taxon>
        <taxon>Ruminococcus</taxon>
    </lineage>
</organism>
<evidence type="ECO:0000259" key="5">
    <source>
        <dbReference type="SMART" id="SM00226"/>
    </source>
</evidence>
<protein>
    <submittedName>
        <fullName evidence="6">Low molecular weight phosphatase family protein</fullName>
    </submittedName>
</protein>
<dbReference type="InterPro" id="IPR036196">
    <property type="entry name" value="Ptyr_pPase_sf"/>
</dbReference>
<dbReference type="GO" id="GO:0004725">
    <property type="term" value="F:protein tyrosine phosphatase activity"/>
    <property type="evidence" value="ECO:0007669"/>
    <property type="project" value="InterPro"/>
</dbReference>
<feature type="active site" evidence="4">
    <location>
        <position position="14"/>
    </location>
</feature>
<evidence type="ECO:0000313" key="7">
    <source>
        <dbReference type="Proteomes" id="UP000301475"/>
    </source>
</evidence>
<keyword evidence="3" id="KW-0904">Protein phosphatase</keyword>
<keyword evidence="7" id="KW-1185">Reference proteome</keyword>
<evidence type="ECO:0000313" key="6">
    <source>
        <dbReference type="EMBL" id="QCT06128.1"/>
    </source>
</evidence>
<dbReference type="KEGG" id="ruj:E5Z56_01525"/>
<dbReference type="SUPFAM" id="SSF52788">
    <property type="entry name" value="Phosphotyrosine protein phosphatases I"/>
    <property type="match status" value="1"/>
</dbReference>
<dbReference type="Proteomes" id="UP000301475">
    <property type="component" value="Chromosome"/>
</dbReference>
<accession>A0A4P8XZ40</accession>
<feature type="active site" description="Nucleophile" evidence="4">
    <location>
        <position position="8"/>
    </location>
</feature>
<dbReference type="PANTHER" id="PTHR11717:SF31">
    <property type="entry name" value="LOW MOLECULAR WEIGHT PROTEIN-TYROSINE-PHOSPHATASE ETP-RELATED"/>
    <property type="match status" value="1"/>
</dbReference>
<dbReference type="PRINTS" id="PR00719">
    <property type="entry name" value="LMWPTPASE"/>
</dbReference>
<feature type="domain" description="Phosphotyrosine protein phosphatase I" evidence="5">
    <location>
        <begin position="2"/>
        <end position="141"/>
    </location>
</feature>
<evidence type="ECO:0000256" key="1">
    <source>
        <dbReference type="ARBA" id="ARBA00011063"/>
    </source>
</evidence>
<dbReference type="InterPro" id="IPR017867">
    <property type="entry name" value="Tyr_phospatase_low_mol_wt"/>
</dbReference>
<evidence type="ECO:0000256" key="2">
    <source>
        <dbReference type="ARBA" id="ARBA00022801"/>
    </source>
</evidence>
<dbReference type="Pfam" id="PF01451">
    <property type="entry name" value="LMWPc"/>
    <property type="match status" value="1"/>
</dbReference>
<evidence type="ECO:0000256" key="4">
    <source>
        <dbReference type="PIRSR" id="PIRSR617867-1"/>
    </source>
</evidence>
<sequence length="159" mass="17978">MKKILFVCTGNTCRSPMAEGIFNNLAKQYHIDAIAESAGFDTEDGLPASENAIKACSEIGVDISNHKSKKFDECNLDEYIRFLTMSFDHANILIDKGIPWSKIEVLCGADHGVPDPYGFGLGIYRSCRDVIKRCIEKYFIKLEEKEKDFKAENEDNRNE</sequence>
<dbReference type="OrthoDB" id="9784339at2"/>
<dbReference type="RefSeq" id="WP_138156220.1">
    <property type="nucleotide sequence ID" value="NZ_CP039381.1"/>
</dbReference>
<reference evidence="6 7" key="1">
    <citation type="submission" date="2019-04" db="EMBL/GenBank/DDBJ databases">
        <authorList>
            <person name="Embree M."/>
            <person name="Gaffney J.R."/>
        </authorList>
    </citation>
    <scope>NUCLEOTIDE SEQUENCE [LARGE SCALE GENOMIC DNA]</scope>
    <source>
        <strain evidence="6 7">JE7A12</strain>
    </source>
</reference>
<keyword evidence="2" id="KW-0378">Hydrolase</keyword>